<organism evidence="3 4">
    <name type="scientific">Methylobacterium nodulans (strain LMG 21967 / CNCM I-2342 / ORS 2060)</name>
    <dbReference type="NCBI Taxonomy" id="460265"/>
    <lineage>
        <taxon>Bacteria</taxon>
        <taxon>Pseudomonadati</taxon>
        <taxon>Pseudomonadota</taxon>
        <taxon>Alphaproteobacteria</taxon>
        <taxon>Hyphomicrobiales</taxon>
        <taxon>Methylobacteriaceae</taxon>
        <taxon>Methylobacterium</taxon>
    </lineage>
</organism>
<keyword evidence="3" id="KW-0614">Plasmid</keyword>
<feature type="region of interest" description="Disordered" evidence="1">
    <location>
        <begin position="76"/>
        <end position="97"/>
    </location>
</feature>
<dbReference type="AlphaFoldDB" id="B8IW41"/>
<dbReference type="HOGENOM" id="CLU_1244109_0_0_5"/>
<evidence type="ECO:0000256" key="2">
    <source>
        <dbReference type="SAM" id="Phobius"/>
    </source>
</evidence>
<proteinExistence type="predicted"/>
<keyword evidence="4" id="KW-1185">Reference proteome</keyword>
<protein>
    <submittedName>
        <fullName evidence="3">Uncharacterized protein</fullName>
    </submittedName>
</protein>
<reference evidence="4" key="1">
    <citation type="submission" date="2009-01" db="EMBL/GenBank/DDBJ databases">
        <title>Complete sequence of plasmid 1 of Methylobacterium nodulans ORS 2060.</title>
        <authorList>
            <consortium name="US DOE Joint Genome Institute"/>
            <person name="Lucas S."/>
            <person name="Copeland A."/>
            <person name="Lapidus A."/>
            <person name="Glavina del Rio T."/>
            <person name="Dalin E."/>
            <person name="Tice H."/>
            <person name="Bruce D."/>
            <person name="Goodwin L."/>
            <person name="Pitluck S."/>
            <person name="Sims D."/>
            <person name="Brettin T."/>
            <person name="Detter J.C."/>
            <person name="Han C."/>
            <person name="Larimer F."/>
            <person name="Land M."/>
            <person name="Hauser L."/>
            <person name="Kyrpides N."/>
            <person name="Ivanova N."/>
            <person name="Marx C.J."/>
            <person name="Richardson P."/>
        </authorList>
    </citation>
    <scope>NUCLEOTIDE SEQUENCE [LARGE SCALE GENOMIC DNA]</scope>
    <source>
        <strain evidence="4">LMG 21967 / CNCM I-2342 / ORS 2060</strain>
        <plasmid evidence="4">Plasmid pMNOD01</plasmid>
    </source>
</reference>
<gene>
    <name evidence="3" type="ordered locus">Mnod_8537</name>
</gene>
<evidence type="ECO:0000313" key="3">
    <source>
        <dbReference type="EMBL" id="ACL62631.1"/>
    </source>
</evidence>
<keyword evidence="2" id="KW-0812">Transmembrane</keyword>
<feature type="compositionally biased region" description="Low complexity" evidence="1">
    <location>
        <begin position="77"/>
        <end position="88"/>
    </location>
</feature>
<dbReference type="RefSeq" id="WP_015934169.1">
    <property type="nucleotide sequence ID" value="NC_011892.1"/>
</dbReference>
<keyword evidence="2" id="KW-1133">Transmembrane helix</keyword>
<evidence type="ECO:0000313" key="4">
    <source>
        <dbReference type="Proteomes" id="UP000008207"/>
    </source>
</evidence>
<dbReference type="KEGG" id="mno:Mnod_8537"/>
<name>B8IW41_METNO</name>
<dbReference type="EMBL" id="CP001350">
    <property type="protein sequence ID" value="ACL62631.1"/>
    <property type="molecule type" value="Genomic_DNA"/>
</dbReference>
<evidence type="ECO:0000256" key="1">
    <source>
        <dbReference type="SAM" id="MobiDB-lite"/>
    </source>
</evidence>
<dbReference type="Proteomes" id="UP000008207">
    <property type="component" value="Plasmid pMNOD01"/>
</dbReference>
<sequence>MTNQMQSIHERIMTARRATDNGRGGLSGLDDAASSRRRWLRPLLYGTTCAILLAGGGFGLYQFPVFAETAAQQVTGKPKAAPQPAPRRAQPDNAATPAAAATAPADLFLTHANELGVKTCAATYAGLGKALTEGTQFTVQTQTAKADADRYGVQGVVGMAFPSGKGGYSGTAAGIVFAAPTAQGCEGDMVRVVPFAQNCQAAAAFLPKGSQPLQPLSGIAIYALSTGGQAMLMPSGNGCVAISILRSTS</sequence>
<feature type="transmembrane region" description="Helical" evidence="2">
    <location>
        <begin position="43"/>
        <end position="63"/>
    </location>
</feature>
<keyword evidence="2" id="KW-0472">Membrane</keyword>
<geneLocation type="plasmid" evidence="3 4">
    <name>pMNOD01</name>
</geneLocation>
<accession>B8IW41</accession>